<keyword evidence="4" id="KW-0809">Transit peptide</keyword>
<accession>A0A1L0B0I6</accession>
<dbReference type="AlphaFoldDB" id="A0A1L0B0I6"/>
<name>A0A1L0B0I6_9ASCO</name>
<evidence type="ECO:0000256" key="3">
    <source>
        <dbReference type="ARBA" id="ARBA00022857"/>
    </source>
</evidence>
<dbReference type="Proteomes" id="UP000183365">
    <property type="component" value="Unassembled WGS sequence"/>
</dbReference>
<evidence type="ECO:0000256" key="2">
    <source>
        <dbReference type="ARBA" id="ARBA00010371"/>
    </source>
</evidence>
<evidence type="ECO:0000256" key="6">
    <source>
        <dbReference type="ARBA" id="ARBA00023128"/>
    </source>
</evidence>
<evidence type="ECO:0000313" key="7">
    <source>
        <dbReference type="EMBL" id="SGZ38475.1"/>
    </source>
</evidence>
<dbReference type="GO" id="GO:0005739">
    <property type="term" value="C:mitochondrion"/>
    <property type="evidence" value="ECO:0007669"/>
    <property type="project" value="UniProtKB-SubCell"/>
</dbReference>
<keyword evidence="3" id="KW-0521">NADP</keyword>
<keyword evidence="5" id="KW-0560">Oxidoreductase</keyword>
<comment type="similarity">
    <text evidence="2">Belongs to the zinc-containing alcohol dehydrogenase family. Quinone oxidoreductase subfamily.</text>
</comment>
<dbReference type="Gene3D" id="3.90.180.10">
    <property type="entry name" value="Medium-chain alcohol dehydrogenases, catalytic domain"/>
    <property type="match status" value="1"/>
</dbReference>
<dbReference type="VEuPathDB" id="FungiDB:HGUI_00675"/>
<protein>
    <recommendedName>
        <fullName evidence="9">Trans-2-enoyl-CoA reductase, mitochondrial</fullName>
    </recommendedName>
</protein>
<dbReference type="InterPro" id="IPR051034">
    <property type="entry name" value="Mito_Enoyl-ACP_Reductase"/>
</dbReference>
<dbReference type="EMBL" id="FQNF01000008">
    <property type="protein sequence ID" value="SGZ38475.1"/>
    <property type="molecule type" value="Genomic_DNA"/>
</dbReference>
<evidence type="ECO:0000313" key="8">
    <source>
        <dbReference type="Proteomes" id="UP000183365"/>
    </source>
</evidence>
<proteinExistence type="inferred from homology"/>
<evidence type="ECO:0008006" key="9">
    <source>
        <dbReference type="Google" id="ProtNLM"/>
    </source>
</evidence>
<dbReference type="InterPro" id="IPR036291">
    <property type="entry name" value="NAD(P)-bd_dom_sf"/>
</dbReference>
<dbReference type="InterPro" id="IPR011032">
    <property type="entry name" value="GroES-like_sf"/>
</dbReference>
<gene>
    <name evidence="7" type="ORF">HGUI_00675</name>
</gene>
<evidence type="ECO:0000256" key="4">
    <source>
        <dbReference type="ARBA" id="ARBA00022946"/>
    </source>
</evidence>
<keyword evidence="6" id="KW-0496">Mitochondrion</keyword>
<dbReference type="PANTHER" id="PTHR43981">
    <property type="entry name" value="ENOYL-[ACYL-CARRIER-PROTEIN] REDUCTASE, MITOCHONDRIAL"/>
    <property type="match status" value="1"/>
</dbReference>
<dbReference type="GO" id="GO:0006631">
    <property type="term" value="P:fatty acid metabolic process"/>
    <property type="evidence" value="ECO:0007669"/>
    <property type="project" value="TreeGrafter"/>
</dbReference>
<organism evidence="7 8">
    <name type="scientific">Hanseniaspora guilliermondii</name>
    <dbReference type="NCBI Taxonomy" id="56406"/>
    <lineage>
        <taxon>Eukaryota</taxon>
        <taxon>Fungi</taxon>
        <taxon>Dikarya</taxon>
        <taxon>Ascomycota</taxon>
        <taxon>Saccharomycotina</taxon>
        <taxon>Saccharomycetes</taxon>
        <taxon>Saccharomycodales</taxon>
        <taxon>Saccharomycodaceae</taxon>
        <taxon>Hanseniaspora</taxon>
    </lineage>
</organism>
<evidence type="ECO:0000256" key="5">
    <source>
        <dbReference type="ARBA" id="ARBA00023002"/>
    </source>
</evidence>
<dbReference type="OrthoDB" id="7482721at2759"/>
<dbReference type="SUPFAM" id="SSF51735">
    <property type="entry name" value="NAD(P)-binding Rossmann-fold domains"/>
    <property type="match status" value="1"/>
</dbReference>
<sequence length="472" mass="53196">MVSSSLVARNAKNSINKNYLFNIKPSSNSIPSTIKNIVYGIKEERSTPTHENIRVYNSSSKIVFPIRPTTDPKAIFSKQLTPTRASERVLLKTIAFPINPSDKNQIDGTYGAYNEKVRVFKKDSDFSVAGNEGLYQVQAFLNQKNEIIPDFEHSQYKVGDVVIPLVGNTGTWCDYKILPLHAIGYDKYKPYWRVTSEVDLTPEGTRGFGILEAATAAVNGSTALGFANLFQKNAFKHLRRHKGKENVNKTDFYCYANAGNSQVSKLFSQIVHSDYSHMGYKEYIGDHLKTISIIRERSTPEETEEFIKRIQKESKTDIVITETINQDKGKSKEFMDKFKDQNVNFVMAINSVGGSSVSGIERKLSADAKVYTYGGMSLKGVVASTTSFIFKNITYLGFWITRIFKENDSLKLKYINSLASLYDSKQISLSADDYEVIEWKVKSDSDEAILAKIQEGIKLKGKKPIVYVNHEE</sequence>
<keyword evidence="8" id="KW-1185">Reference proteome</keyword>
<dbReference type="PANTHER" id="PTHR43981:SF2">
    <property type="entry name" value="ENOYL-[ACYL-CARRIER-PROTEIN] REDUCTASE, MITOCHONDRIAL"/>
    <property type="match status" value="1"/>
</dbReference>
<dbReference type="SUPFAM" id="SSF50129">
    <property type="entry name" value="GroES-like"/>
    <property type="match status" value="1"/>
</dbReference>
<reference evidence="8" key="1">
    <citation type="submission" date="2016-11" db="EMBL/GenBank/DDBJ databases">
        <authorList>
            <person name="Guldener U."/>
        </authorList>
    </citation>
    <scope>NUCLEOTIDE SEQUENCE [LARGE SCALE GENOMIC DNA]</scope>
</reference>
<comment type="subcellular location">
    <subcellularLocation>
        <location evidence="1">Mitochondrion</location>
    </subcellularLocation>
</comment>
<dbReference type="GO" id="GO:0016491">
    <property type="term" value="F:oxidoreductase activity"/>
    <property type="evidence" value="ECO:0007669"/>
    <property type="project" value="UniProtKB-KW"/>
</dbReference>
<dbReference type="Gene3D" id="3.40.50.720">
    <property type="entry name" value="NAD(P)-binding Rossmann-like Domain"/>
    <property type="match status" value="1"/>
</dbReference>
<evidence type="ECO:0000256" key="1">
    <source>
        <dbReference type="ARBA" id="ARBA00004173"/>
    </source>
</evidence>